<feature type="coiled-coil region" evidence="3">
    <location>
        <begin position="15"/>
        <end position="42"/>
    </location>
</feature>
<dbReference type="SUPFAM" id="SSF46579">
    <property type="entry name" value="Prefoldin"/>
    <property type="match status" value="1"/>
</dbReference>
<name>A0A1V2L0Z0_CYBFA</name>
<dbReference type="AlphaFoldDB" id="A0A1V2L0Z0"/>
<protein>
    <submittedName>
        <fullName evidence="4">Prefoldin subunit 2</fullName>
    </submittedName>
</protein>
<evidence type="ECO:0000256" key="3">
    <source>
        <dbReference type="SAM" id="Coils"/>
    </source>
</evidence>
<dbReference type="GO" id="GO:0016272">
    <property type="term" value="C:prefoldin complex"/>
    <property type="evidence" value="ECO:0007669"/>
    <property type="project" value="InterPro"/>
</dbReference>
<keyword evidence="5" id="KW-1185">Reference proteome</keyword>
<dbReference type="GO" id="GO:0006457">
    <property type="term" value="P:protein folding"/>
    <property type="evidence" value="ECO:0007669"/>
    <property type="project" value="InterPro"/>
</dbReference>
<dbReference type="PANTHER" id="PTHR13303">
    <property type="entry name" value="PREFOLDIN SUBUNIT 2"/>
    <property type="match status" value="1"/>
</dbReference>
<gene>
    <name evidence="4" type="ORF">BON22_5297</name>
</gene>
<organism evidence="4 5">
    <name type="scientific">Cyberlindnera fabianii</name>
    <name type="common">Yeast</name>
    <name type="synonym">Hansenula fabianii</name>
    <dbReference type="NCBI Taxonomy" id="36022"/>
    <lineage>
        <taxon>Eukaryota</taxon>
        <taxon>Fungi</taxon>
        <taxon>Dikarya</taxon>
        <taxon>Ascomycota</taxon>
        <taxon>Saccharomycotina</taxon>
        <taxon>Saccharomycetes</taxon>
        <taxon>Phaffomycetales</taxon>
        <taxon>Phaffomycetaceae</taxon>
        <taxon>Cyberlindnera</taxon>
    </lineage>
</organism>
<dbReference type="InterPro" id="IPR027235">
    <property type="entry name" value="PFD2"/>
</dbReference>
<dbReference type="STRING" id="36022.A0A1V2L0Z0"/>
<dbReference type="Pfam" id="PF01920">
    <property type="entry name" value="Prefoldin_2"/>
    <property type="match status" value="1"/>
</dbReference>
<sequence>MSQQGTQGMSSLPRIKALQQKYNDYQQTLTDIATKMRELQRDEEEHSIVIGTLQKTPKERRCFRMVGGALVEKTAGETLPVLEVKLENIGKTVKQLAEEHGRLVEEFEKWKTDNKIQIIKQ</sequence>
<dbReference type="InterPro" id="IPR002777">
    <property type="entry name" value="PFD_beta-like"/>
</dbReference>
<proteinExistence type="inferred from homology"/>
<dbReference type="Gene3D" id="1.10.287.370">
    <property type="match status" value="1"/>
</dbReference>
<keyword evidence="3" id="KW-0175">Coiled coil</keyword>
<evidence type="ECO:0000313" key="4">
    <source>
        <dbReference type="EMBL" id="ONH64896.1"/>
    </source>
</evidence>
<dbReference type="OMA" id="CFKMIGG"/>
<comment type="similarity">
    <text evidence="1">Belongs to the prefoldin subunit beta family.</text>
</comment>
<evidence type="ECO:0000313" key="5">
    <source>
        <dbReference type="Proteomes" id="UP000189513"/>
    </source>
</evidence>
<reference evidence="5" key="1">
    <citation type="journal article" date="2017" name="Genome Announc.">
        <title>Genome sequences of Cyberlindnera fabianii 65, Pichia kudriavzevii 129, and Saccharomyces cerevisiae 131 isolated from fermented masau fruits in Zimbabwe.</title>
        <authorList>
            <person name="van Rijswijck I.M.H."/>
            <person name="Derks M.F.L."/>
            <person name="Abee T."/>
            <person name="de Ridder D."/>
            <person name="Smid E.J."/>
        </authorList>
    </citation>
    <scope>NUCLEOTIDE SEQUENCE [LARGE SCALE GENOMIC DNA]</scope>
    <source>
        <strain evidence="5">65</strain>
    </source>
</reference>
<evidence type="ECO:0000256" key="2">
    <source>
        <dbReference type="ARBA" id="ARBA00023186"/>
    </source>
</evidence>
<keyword evidence="2" id="KW-0143">Chaperone</keyword>
<dbReference type="InterPro" id="IPR009053">
    <property type="entry name" value="Prefoldin"/>
</dbReference>
<evidence type="ECO:0000256" key="1">
    <source>
        <dbReference type="ARBA" id="ARBA00008045"/>
    </source>
</evidence>
<accession>A0A1V2L0Z0</accession>
<comment type="caution">
    <text evidence="4">The sequence shown here is derived from an EMBL/GenBank/DDBJ whole genome shotgun (WGS) entry which is preliminary data.</text>
</comment>
<dbReference type="Proteomes" id="UP000189513">
    <property type="component" value="Unassembled WGS sequence"/>
</dbReference>
<dbReference type="EMBL" id="MPUK01000016">
    <property type="protein sequence ID" value="ONH64896.1"/>
    <property type="molecule type" value="Genomic_DNA"/>
</dbReference>
<dbReference type="VEuPathDB" id="FungiDB:BON22_5297"/>
<dbReference type="GO" id="GO:0051082">
    <property type="term" value="F:unfolded protein binding"/>
    <property type="evidence" value="ECO:0007669"/>
    <property type="project" value="InterPro"/>
</dbReference>